<dbReference type="GO" id="GO:0003677">
    <property type="term" value="F:DNA binding"/>
    <property type="evidence" value="ECO:0007669"/>
    <property type="project" value="UniProtKB-KW"/>
</dbReference>
<name>A0A166FX97_9AGAM</name>
<dbReference type="AlphaFoldDB" id="A0A166FX97"/>
<feature type="non-terminal residue" evidence="3">
    <location>
        <position position="296"/>
    </location>
</feature>
<evidence type="ECO:0000313" key="4">
    <source>
        <dbReference type="Proteomes" id="UP000076798"/>
    </source>
</evidence>
<protein>
    <recommendedName>
        <fullName evidence="5">DNA breaking-rejoining enzyme</fullName>
    </recommendedName>
</protein>
<feature type="region of interest" description="Disordered" evidence="2">
    <location>
        <begin position="1"/>
        <end position="24"/>
    </location>
</feature>
<proteinExistence type="predicted"/>
<sequence length="296" mass="33434">SLAPHSRTISRPRPYQPDLTPLSSPLRPHCHARDRLRLWCPIQSRSQRDPEKNLVRTLVSDEDLDRILAVMSAGWAPSTRECYGSGLLVYHVFCDNRDVEEQDRCPADMVLILSFISACTGLYSGGTLTNYVYAVRAWHVLHLQEWAIGKAQLDAMLAGAATLAPPTSKRQKRNPVTVEFILQIRNMLNLDDPLDSAVFACLTTTFFTIARLGEFTVPTLTKFTLADVIQRRHIRTENDRHGLEVTVFALPKTKASATGEDVYWAKHQGLEDPNFALQNHFRVNNPNPDSPLFSWK</sequence>
<evidence type="ECO:0000256" key="2">
    <source>
        <dbReference type="SAM" id="MobiDB-lite"/>
    </source>
</evidence>
<dbReference type="Proteomes" id="UP000076798">
    <property type="component" value="Unassembled WGS sequence"/>
</dbReference>
<accession>A0A166FX97</accession>
<evidence type="ECO:0000313" key="3">
    <source>
        <dbReference type="EMBL" id="KZT41089.1"/>
    </source>
</evidence>
<dbReference type="OrthoDB" id="2678913at2759"/>
<gene>
    <name evidence="3" type="ORF">SISSUDRAFT_956465</name>
</gene>
<keyword evidence="4" id="KW-1185">Reference proteome</keyword>
<keyword evidence="1" id="KW-0238">DNA-binding</keyword>
<reference evidence="3 4" key="1">
    <citation type="journal article" date="2016" name="Mol. Biol. Evol.">
        <title>Comparative Genomics of Early-Diverging Mushroom-Forming Fungi Provides Insights into the Origins of Lignocellulose Decay Capabilities.</title>
        <authorList>
            <person name="Nagy L.G."/>
            <person name="Riley R."/>
            <person name="Tritt A."/>
            <person name="Adam C."/>
            <person name="Daum C."/>
            <person name="Floudas D."/>
            <person name="Sun H."/>
            <person name="Yadav J.S."/>
            <person name="Pangilinan J."/>
            <person name="Larsson K.H."/>
            <person name="Matsuura K."/>
            <person name="Barry K."/>
            <person name="Labutti K."/>
            <person name="Kuo R."/>
            <person name="Ohm R.A."/>
            <person name="Bhattacharya S.S."/>
            <person name="Shirouzu T."/>
            <person name="Yoshinaga Y."/>
            <person name="Martin F.M."/>
            <person name="Grigoriev I.V."/>
            <person name="Hibbett D.S."/>
        </authorList>
    </citation>
    <scope>NUCLEOTIDE SEQUENCE [LARGE SCALE GENOMIC DNA]</scope>
    <source>
        <strain evidence="3 4">HHB10207 ss-3</strain>
    </source>
</reference>
<feature type="non-terminal residue" evidence="3">
    <location>
        <position position="1"/>
    </location>
</feature>
<dbReference type="Gene3D" id="1.10.150.130">
    <property type="match status" value="1"/>
</dbReference>
<dbReference type="InterPro" id="IPR010998">
    <property type="entry name" value="Integrase_recombinase_N"/>
</dbReference>
<organism evidence="3 4">
    <name type="scientific">Sistotremastrum suecicum HHB10207 ss-3</name>
    <dbReference type="NCBI Taxonomy" id="1314776"/>
    <lineage>
        <taxon>Eukaryota</taxon>
        <taxon>Fungi</taxon>
        <taxon>Dikarya</taxon>
        <taxon>Basidiomycota</taxon>
        <taxon>Agaricomycotina</taxon>
        <taxon>Agaricomycetes</taxon>
        <taxon>Sistotremastrales</taxon>
        <taxon>Sistotremastraceae</taxon>
        <taxon>Sistotremastrum</taxon>
    </lineage>
</organism>
<evidence type="ECO:0000256" key="1">
    <source>
        <dbReference type="ARBA" id="ARBA00023125"/>
    </source>
</evidence>
<evidence type="ECO:0008006" key="5">
    <source>
        <dbReference type="Google" id="ProtNLM"/>
    </source>
</evidence>
<dbReference type="EMBL" id="KV428025">
    <property type="protein sequence ID" value="KZT41089.1"/>
    <property type="molecule type" value="Genomic_DNA"/>
</dbReference>
<dbReference type="SUPFAM" id="SSF47823">
    <property type="entry name" value="lambda integrase-like, N-terminal domain"/>
    <property type="match status" value="1"/>
</dbReference>